<evidence type="ECO:0000256" key="3">
    <source>
        <dbReference type="ARBA" id="ARBA00022692"/>
    </source>
</evidence>
<evidence type="ECO:0000256" key="2">
    <source>
        <dbReference type="ARBA" id="ARBA00022448"/>
    </source>
</evidence>
<dbReference type="PROSITE" id="PS50850">
    <property type="entry name" value="MFS"/>
    <property type="match status" value="1"/>
</dbReference>
<keyword evidence="3 7" id="KW-0812">Transmembrane</keyword>
<sequence length="439" mass="48421">MRTKEVRSWMMYDWANSAFATTMLAAVLPIFYQTVAASNLPGHQATSYWAFTQTIGMILVAVLSPILGAVADLSQRKMAFLRVCAWMGALACILMVFAGEGDWLYVSVLFVFATLGFSGGNTFYDSLLPDIAPPEARDEISAKGYMYGYIGGGALLAVNIVMLELWETFGFASKVAATQAVFLTVGVWWLLFSLPLFRTLRDPARIERRSVVYYTKHGFGRIFYTLKRVKHYPELLKYILSFWFFNDGISTIIAMSAIYGAEIGIETSHLIIALLITQFVGIPFTFLFAKFARQLGSKRSLYISLSTYIVIVFLGYFMTSALHFYILAFLVGMVQGGSQAVARSVFSQMVPRSRASEFFGFLSLSSKVSASIGPAVFGMVGLLTGSTRLAILSILAFFIIGILLLVFVDIEKGRREAEQEESLFTGGSINPPAPGVPVN</sequence>
<evidence type="ECO:0000313" key="9">
    <source>
        <dbReference type="EMBL" id="RJG21853.1"/>
    </source>
</evidence>
<feature type="transmembrane region" description="Helical" evidence="7">
    <location>
        <begin position="79"/>
        <end position="97"/>
    </location>
</feature>
<dbReference type="GO" id="GO:0022857">
    <property type="term" value="F:transmembrane transporter activity"/>
    <property type="evidence" value="ECO:0007669"/>
    <property type="project" value="InterPro"/>
</dbReference>
<proteinExistence type="predicted"/>
<feature type="transmembrane region" description="Helical" evidence="7">
    <location>
        <begin position="235"/>
        <end position="258"/>
    </location>
</feature>
<organism evidence="9 10">
    <name type="scientific">Paenibacillus thiaminolyticus</name>
    <name type="common">Bacillus thiaminolyticus</name>
    <dbReference type="NCBI Taxonomy" id="49283"/>
    <lineage>
        <taxon>Bacteria</taxon>
        <taxon>Bacillati</taxon>
        <taxon>Bacillota</taxon>
        <taxon>Bacilli</taxon>
        <taxon>Bacillales</taxon>
        <taxon>Paenibacillaceae</taxon>
        <taxon>Paenibacillus</taxon>
    </lineage>
</organism>
<keyword evidence="4 7" id="KW-1133">Transmembrane helix</keyword>
<keyword evidence="5 7" id="KW-0472">Membrane</keyword>
<evidence type="ECO:0000256" key="7">
    <source>
        <dbReference type="SAM" id="Phobius"/>
    </source>
</evidence>
<dbReference type="SUPFAM" id="SSF103473">
    <property type="entry name" value="MFS general substrate transporter"/>
    <property type="match status" value="1"/>
</dbReference>
<dbReference type="InterPro" id="IPR050495">
    <property type="entry name" value="ATG22/LtaA_families"/>
</dbReference>
<feature type="transmembrane region" description="Helical" evidence="7">
    <location>
        <begin position="145"/>
        <end position="163"/>
    </location>
</feature>
<comment type="subcellular location">
    <subcellularLocation>
        <location evidence="1">Cell membrane</location>
        <topology evidence="1">Multi-pass membrane protein</topology>
    </subcellularLocation>
</comment>
<dbReference type="InterPro" id="IPR036259">
    <property type="entry name" value="MFS_trans_sf"/>
</dbReference>
<name>A0A3A3GDF4_PANTH</name>
<feature type="transmembrane region" description="Helical" evidence="7">
    <location>
        <begin position="301"/>
        <end position="318"/>
    </location>
</feature>
<evidence type="ECO:0000313" key="10">
    <source>
        <dbReference type="Proteomes" id="UP000266177"/>
    </source>
</evidence>
<feature type="transmembrane region" description="Helical" evidence="7">
    <location>
        <begin position="324"/>
        <end position="346"/>
    </location>
</feature>
<evidence type="ECO:0000256" key="6">
    <source>
        <dbReference type="SAM" id="MobiDB-lite"/>
    </source>
</evidence>
<feature type="transmembrane region" description="Helical" evidence="7">
    <location>
        <begin position="358"/>
        <end position="383"/>
    </location>
</feature>
<protein>
    <submittedName>
        <fullName evidence="9">MFS transporter</fullName>
    </submittedName>
</protein>
<dbReference type="OrthoDB" id="9768783at2"/>
<comment type="caution">
    <text evidence="9">The sequence shown here is derived from an EMBL/GenBank/DDBJ whole genome shotgun (WGS) entry which is preliminary data.</text>
</comment>
<dbReference type="InterPro" id="IPR020846">
    <property type="entry name" value="MFS_dom"/>
</dbReference>
<feature type="transmembrane region" description="Helical" evidence="7">
    <location>
        <begin position="103"/>
        <end position="124"/>
    </location>
</feature>
<feature type="transmembrane region" description="Helical" evidence="7">
    <location>
        <begin position="270"/>
        <end position="289"/>
    </location>
</feature>
<dbReference type="Gene3D" id="1.20.1250.20">
    <property type="entry name" value="MFS general substrate transporter like domains"/>
    <property type="match status" value="1"/>
</dbReference>
<dbReference type="PANTHER" id="PTHR23519">
    <property type="entry name" value="AUTOPHAGY-RELATED PROTEIN 22"/>
    <property type="match status" value="1"/>
</dbReference>
<dbReference type="AlphaFoldDB" id="A0A3A3GDF4"/>
<dbReference type="RefSeq" id="WP_119795206.1">
    <property type="nucleotide sequence ID" value="NZ_QYZD01000020.1"/>
</dbReference>
<dbReference type="InterPro" id="IPR024671">
    <property type="entry name" value="Atg22-like"/>
</dbReference>
<keyword evidence="2" id="KW-0813">Transport</keyword>
<evidence type="ECO:0000256" key="5">
    <source>
        <dbReference type="ARBA" id="ARBA00023136"/>
    </source>
</evidence>
<evidence type="ECO:0000256" key="1">
    <source>
        <dbReference type="ARBA" id="ARBA00004651"/>
    </source>
</evidence>
<dbReference type="Pfam" id="PF11700">
    <property type="entry name" value="ATG22"/>
    <property type="match status" value="1"/>
</dbReference>
<feature type="region of interest" description="Disordered" evidence="6">
    <location>
        <begin position="419"/>
        <end position="439"/>
    </location>
</feature>
<feature type="transmembrane region" description="Helical" evidence="7">
    <location>
        <begin position="47"/>
        <end position="67"/>
    </location>
</feature>
<feature type="transmembrane region" description="Helical" evidence="7">
    <location>
        <begin position="389"/>
        <end position="408"/>
    </location>
</feature>
<dbReference type="Proteomes" id="UP000266177">
    <property type="component" value="Unassembled WGS sequence"/>
</dbReference>
<gene>
    <name evidence="9" type="ORF">DQX05_19735</name>
</gene>
<dbReference type="EMBL" id="QYZD01000020">
    <property type="protein sequence ID" value="RJG21853.1"/>
    <property type="molecule type" value="Genomic_DNA"/>
</dbReference>
<dbReference type="GO" id="GO:0005886">
    <property type="term" value="C:plasma membrane"/>
    <property type="evidence" value="ECO:0007669"/>
    <property type="project" value="UniProtKB-SubCell"/>
</dbReference>
<accession>A0A3A3GDF4</accession>
<evidence type="ECO:0000259" key="8">
    <source>
        <dbReference type="PROSITE" id="PS50850"/>
    </source>
</evidence>
<reference evidence="9 10" key="1">
    <citation type="submission" date="2018-09" db="EMBL/GenBank/DDBJ databases">
        <title>Paenibacillus SK2017-BO5.</title>
        <authorList>
            <person name="Piskunova J.V."/>
            <person name="Dubiley S.A."/>
            <person name="Severinov K.V."/>
        </authorList>
    </citation>
    <scope>NUCLEOTIDE SEQUENCE [LARGE SCALE GENOMIC DNA]</scope>
    <source>
        <strain evidence="9 10">BO5</strain>
    </source>
</reference>
<feature type="domain" description="Major facilitator superfamily (MFS) profile" evidence="8">
    <location>
        <begin position="1"/>
        <end position="413"/>
    </location>
</feature>
<dbReference type="PANTHER" id="PTHR23519:SF1">
    <property type="entry name" value="AUTOPHAGY-RELATED PROTEIN 22"/>
    <property type="match status" value="1"/>
</dbReference>
<evidence type="ECO:0000256" key="4">
    <source>
        <dbReference type="ARBA" id="ARBA00022989"/>
    </source>
</evidence>
<feature type="transmembrane region" description="Helical" evidence="7">
    <location>
        <begin position="175"/>
        <end position="197"/>
    </location>
</feature>